<dbReference type="PANTHER" id="PTHR43133:SF8">
    <property type="entry name" value="RNA POLYMERASE SIGMA FACTOR HI_1459-RELATED"/>
    <property type="match status" value="1"/>
</dbReference>
<dbReference type="Proteomes" id="UP000194903">
    <property type="component" value="Unassembled WGS sequence"/>
</dbReference>
<dbReference type="Pfam" id="PF08281">
    <property type="entry name" value="Sigma70_r4_2"/>
    <property type="match status" value="1"/>
</dbReference>
<dbReference type="EMBL" id="NHOC01000002">
    <property type="protein sequence ID" value="OUM21325.1"/>
    <property type="molecule type" value="Genomic_DNA"/>
</dbReference>
<sequence>MQDNEIIALYWARAEGAIAETAKRYGSYCYAIAWNILHRQEDAEECENDTWLAAWNTMPPARPQKLATFLGRLTRNIALDRYDYNTAQKRGGEFPLVLSELSECIAAVDNVEKQAEAQETAACISTFLRTQSKISRMVFVRRYWYADSIADIAKRFGMRESRVKSMMFRTRNKLRDYLEAEGVIL</sequence>
<dbReference type="OrthoDB" id="2678696at2"/>
<dbReference type="GO" id="GO:0006352">
    <property type="term" value="P:DNA-templated transcription initiation"/>
    <property type="evidence" value="ECO:0007669"/>
    <property type="project" value="InterPro"/>
</dbReference>
<dbReference type="InterPro" id="IPR013325">
    <property type="entry name" value="RNA_pol_sigma_r2"/>
</dbReference>
<proteinExistence type="inferred from homology"/>
<feature type="domain" description="RNA polymerase sigma factor 70 region 4 type 2" evidence="7">
    <location>
        <begin position="135"/>
        <end position="174"/>
    </location>
</feature>
<name>A0A252F6C7_9FIRM</name>
<evidence type="ECO:0000256" key="1">
    <source>
        <dbReference type="ARBA" id="ARBA00010641"/>
    </source>
</evidence>
<dbReference type="NCBIfam" id="TIGR02937">
    <property type="entry name" value="sigma70-ECF"/>
    <property type="match status" value="1"/>
</dbReference>
<evidence type="ECO:0000313" key="9">
    <source>
        <dbReference type="Proteomes" id="UP000194903"/>
    </source>
</evidence>
<keyword evidence="3" id="KW-0731">Sigma factor</keyword>
<dbReference type="SUPFAM" id="SSF88659">
    <property type="entry name" value="Sigma3 and sigma4 domains of RNA polymerase sigma factors"/>
    <property type="match status" value="1"/>
</dbReference>
<accession>A0A252F6C7</accession>
<evidence type="ECO:0000256" key="3">
    <source>
        <dbReference type="ARBA" id="ARBA00023082"/>
    </source>
</evidence>
<dbReference type="RefSeq" id="WP_087017155.1">
    <property type="nucleotide sequence ID" value="NZ_NHOC01000002.1"/>
</dbReference>
<gene>
    <name evidence="8" type="ORF">CBW42_01780</name>
</gene>
<evidence type="ECO:0000313" key="8">
    <source>
        <dbReference type="EMBL" id="OUM21325.1"/>
    </source>
</evidence>
<reference evidence="8 9" key="1">
    <citation type="submission" date="2017-05" db="EMBL/GenBank/DDBJ databases">
        <title>Butyricicoccus porcorum sp. nov. a butyrate-producing bacterium from the swine intestinal tract.</title>
        <authorList>
            <person name="Trachsel J."/>
            <person name="Humphrey S."/>
            <person name="Allen H.K."/>
        </authorList>
    </citation>
    <scope>NUCLEOTIDE SEQUENCE [LARGE SCALE GENOMIC DNA]</scope>
    <source>
        <strain evidence="8">BB10</strain>
    </source>
</reference>
<evidence type="ECO:0000259" key="7">
    <source>
        <dbReference type="Pfam" id="PF08281"/>
    </source>
</evidence>
<feature type="domain" description="RNA polymerase sigma-70 region 2" evidence="6">
    <location>
        <begin position="23"/>
        <end position="82"/>
    </location>
</feature>
<dbReference type="Pfam" id="PF04542">
    <property type="entry name" value="Sigma70_r2"/>
    <property type="match status" value="1"/>
</dbReference>
<dbReference type="Gene3D" id="1.10.10.10">
    <property type="entry name" value="Winged helix-like DNA-binding domain superfamily/Winged helix DNA-binding domain"/>
    <property type="match status" value="1"/>
</dbReference>
<evidence type="ECO:0000256" key="4">
    <source>
        <dbReference type="ARBA" id="ARBA00023125"/>
    </source>
</evidence>
<dbReference type="InterPro" id="IPR007627">
    <property type="entry name" value="RNA_pol_sigma70_r2"/>
</dbReference>
<dbReference type="InterPro" id="IPR013249">
    <property type="entry name" value="RNA_pol_sigma70_r4_t2"/>
</dbReference>
<dbReference type="AlphaFoldDB" id="A0A252F6C7"/>
<keyword evidence="9" id="KW-1185">Reference proteome</keyword>
<dbReference type="GO" id="GO:0016987">
    <property type="term" value="F:sigma factor activity"/>
    <property type="evidence" value="ECO:0007669"/>
    <property type="project" value="UniProtKB-KW"/>
</dbReference>
<comment type="similarity">
    <text evidence="1">Belongs to the sigma-70 factor family. ECF subfamily.</text>
</comment>
<keyword evidence="4" id="KW-0238">DNA-binding</keyword>
<dbReference type="InterPro" id="IPR036388">
    <property type="entry name" value="WH-like_DNA-bd_sf"/>
</dbReference>
<dbReference type="InterPro" id="IPR014284">
    <property type="entry name" value="RNA_pol_sigma-70_dom"/>
</dbReference>
<dbReference type="Gene3D" id="1.10.1740.10">
    <property type="match status" value="1"/>
</dbReference>
<dbReference type="InterPro" id="IPR013324">
    <property type="entry name" value="RNA_pol_sigma_r3/r4-like"/>
</dbReference>
<evidence type="ECO:0000259" key="6">
    <source>
        <dbReference type="Pfam" id="PF04542"/>
    </source>
</evidence>
<dbReference type="InterPro" id="IPR039425">
    <property type="entry name" value="RNA_pol_sigma-70-like"/>
</dbReference>
<keyword evidence="5" id="KW-0804">Transcription</keyword>
<dbReference type="SUPFAM" id="SSF88946">
    <property type="entry name" value="Sigma2 domain of RNA polymerase sigma factors"/>
    <property type="match status" value="1"/>
</dbReference>
<evidence type="ECO:0000256" key="5">
    <source>
        <dbReference type="ARBA" id="ARBA00023163"/>
    </source>
</evidence>
<protein>
    <submittedName>
        <fullName evidence="8">RNA polymerase subunit sigma-70</fullName>
    </submittedName>
</protein>
<dbReference type="PANTHER" id="PTHR43133">
    <property type="entry name" value="RNA POLYMERASE ECF-TYPE SIGMA FACTO"/>
    <property type="match status" value="1"/>
</dbReference>
<keyword evidence="2" id="KW-0805">Transcription regulation</keyword>
<dbReference type="GO" id="GO:0003677">
    <property type="term" value="F:DNA binding"/>
    <property type="evidence" value="ECO:0007669"/>
    <property type="project" value="UniProtKB-KW"/>
</dbReference>
<organism evidence="8 9">
    <name type="scientific">Butyricicoccus porcorum</name>
    <dbReference type="NCBI Taxonomy" id="1945634"/>
    <lineage>
        <taxon>Bacteria</taxon>
        <taxon>Bacillati</taxon>
        <taxon>Bacillota</taxon>
        <taxon>Clostridia</taxon>
        <taxon>Eubacteriales</taxon>
        <taxon>Butyricicoccaceae</taxon>
        <taxon>Butyricicoccus</taxon>
    </lineage>
</organism>
<comment type="caution">
    <text evidence="8">The sequence shown here is derived from an EMBL/GenBank/DDBJ whole genome shotgun (WGS) entry which is preliminary data.</text>
</comment>
<evidence type="ECO:0000256" key="2">
    <source>
        <dbReference type="ARBA" id="ARBA00023015"/>
    </source>
</evidence>